<evidence type="ECO:0000313" key="1">
    <source>
        <dbReference type="EMBL" id="QLL30065.1"/>
    </source>
</evidence>
<dbReference type="Proteomes" id="UP000261812">
    <property type="component" value="Chromosome"/>
</dbReference>
<keyword evidence="2" id="KW-1185">Reference proteome</keyword>
<protein>
    <submittedName>
        <fullName evidence="1">Uncharacterized protein</fullName>
    </submittedName>
</protein>
<name>A0A7D6EUT2_9CYAN</name>
<proteinExistence type="predicted"/>
<evidence type="ECO:0000313" key="2">
    <source>
        <dbReference type="Proteomes" id="UP000261812"/>
    </source>
</evidence>
<gene>
    <name evidence="1" type="ORF">D3A95_09415</name>
</gene>
<accession>A0A7D6EUT2</accession>
<sequence>MLMFNTTDGSSAIAPDTASLSSLAQAWAKRYITNLNTTALADDDPSVVAPRLLAELRNASVKAWQRTEGFLAGEMIRHGIPAELVDPWSISKDIHDIYQRTLKLYAAGKGTQQMTAQVASAISEIRSRYTAVDPRLIGFVSMQFHHTGVLLLEVAPTSQRPILSSFFKVIDDHLYMPLHRAYNAAANYDYTDPALALVRHLLPQSTAIATTICDRVAELNPQHRCFSGPLSQASVRVSSIRDVEMFQIYLWVCLLEQNLEALQRELFPLCLMLYPSLNVTWELVFQMVHLLGKEIQTRAAGYDTSVLTPYYLSLREMFDPKIFQGLL</sequence>
<dbReference type="KEGG" id="tsq:D3A95_09415"/>
<dbReference type="EMBL" id="CP032152">
    <property type="protein sequence ID" value="QLL30065.1"/>
    <property type="molecule type" value="Genomic_DNA"/>
</dbReference>
<dbReference type="AlphaFoldDB" id="A0A7D6EUT2"/>
<organism evidence="1 2">
    <name type="scientific">Thermosynechococcus sichuanensis E542</name>
    <dbReference type="NCBI Taxonomy" id="2016101"/>
    <lineage>
        <taxon>Bacteria</taxon>
        <taxon>Bacillati</taxon>
        <taxon>Cyanobacteriota</taxon>
        <taxon>Cyanophyceae</taxon>
        <taxon>Acaryochloridales</taxon>
        <taxon>Thermosynechococcaceae</taxon>
        <taxon>Thermosynechococcus</taxon>
        <taxon>Thermosynechococcus sichuanensis</taxon>
    </lineage>
</organism>
<reference evidence="2" key="1">
    <citation type="submission" date="2018-09" db="EMBL/GenBank/DDBJ databases">
        <title>Complete genome sequence of thermophilic cyanobacteria strain Thermosynechococcus elongatus PKUAC-SCTE542.</title>
        <authorList>
            <person name="Liang Y."/>
            <person name="Tang J."/>
            <person name="Daroch M."/>
        </authorList>
    </citation>
    <scope>NUCLEOTIDE SEQUENCE [LARGE SCALE GENOMIC DNA]</scope>
    <source>
        <strain evidence="2">E542</strain>
    </source>
</reference>